<keyword evidence="3" id="KW-1185">Reference proteome</keyword>
<keyword evidence="1" id="KW-0472">Membrane</keyword>
<protein>
    <submittedName>
        <fullName evidence="2">Tetratricopeptide repeat protein</fullName>
    </submittedName>
</protein>
<dbReference type="InterPro" id="IPR019734">
    <property type="entry name" value="TPR_rpt"/>
</dbReference>
<dbReference type="SUPFAM" id="SSF48452">
    <property type="entry name" value="TPR-like"/>
    <property type="match status" value="1"/>
</dbReference>
<dbReference type="InterPro" id="IPR011990">
    <property type="entry name" value="TPR-like_helical_dom_sf"/>
</dbReference>
<organism evidence="2 3">
    <name type="scientific">Frondihabitans australicus</name>
    <dbReference type="NCBI Taxonomy" id="386892"/>
    <lineage>
        <taxon>Bacteria</taxon>
        <taxon>Bacillati</taxon>
        <taxon>Actinomycetota</taxon>
        <taxon>Actinomycetes</taxon>
        <taxon>Micrococcales</taxon>
        <taxon>Microbacteriaceae</taxon>
        <taxon>Frondihabitans</taxon>
    </lineage>
</organism>
<evidence type="ECO:0000313" key="3">
    <source>
        <dbReference type="Proteomes" id="UP000280008"/>
    </source>
</evidence>
<name>A0A495IE94_9MICO</name>
<sequence length="363" mass="38512">MTTQGASATRDDDDVRIAQLCLDLGKAREARTILTRVIAAGDDTPTTALLMAQACFATRATREGLDFARRAVGRDPENAWGWRLLAANAAANRDHDIAFAAVLRAIELDPDNWRTHAERVEVDMACKRAHEDTWDSAQRAVELAGDEAGPFLTSARLARYNGHLDGAKMFYREALKRDPGNSEATHGIARARLDSNDMAGATVAFSDMLARNPRSRSASRSLRRAVLRTLEWVTGILLVGLIVVGMLAILGDVDHGAAVVKALLAVTLALILAGLVFAFDRYRRGLGEGGPEFLRSLPRLSPGLMVLAALQALVLVCGILLVVTLIAGHGGGGLGLTTAVAAIGASGGIVACLLYTGVFRAAL</sequence>
<dbReference type="Proteomes" id="UP000280008">
    <property type="component" value="Unassembled WGS sequence"/>
</dbReference>
<accession>A0A495IE94</accession>
<proteinExistence type="predicted"/>
<feature type="transmembrane region" description="Helical" evidence="1">
    <location>
        <begin position="256"/>
        <end position="279"/>
    </location>
</feature>
<dbReference type="RefSeq" id="WP_170159857.1">
    <property type="nucleotide sequence ID" value="NZ_RBKS01000001.1"/>
</dbReference>
<evidence type="ECO:0000313" key="2">
    <source>
        <dbReference type="EMBL" id="RKR74099.1"/>
    </source>
</evidence>
<dbReference type="AlphaFoldDB" id="A0A495IE94"/>
<dbReference type="EMBL" id="RBKS01000001">
    <property type="protein sequence ID" value="RKR74099.1"/>
    <property type="molecule type" value="Genomic_DNA"/>
</dbReference>
<dbReference type="SMART" id="SM00028">
    <property type="entry name" value="TPR"/>
    <property type="match status" value="3"/>
</dbReference>
<dbReference type="Pfam" id="PF14559">
    <property type="entry name" value="TPR_19"/>
    <property type="match status" value="1"/>
</dbReference>
<comment type="caution">
    <text evidence="2">The sequence shown here is derived from an EMBL/GenBank/DDBJ whole genome shotgun (WGS) entry which is preliminary data.</text>
</comment>
<keyword evidence="1" id="KW-0812">Transmembrane</keyword>
<keyword evidence="1" id="KW-1133">Transmembrane helix</keyword>
<evidence type="ECO:0000256" key="1">
    <source>
        <dbReference type="SAM" id="Phobius"/>
    </source>
</evidence>
<feature type="transmembrane region" description="Helical" evidence="1">
    <location>
        <begin position="230"/>
        <end position="250"/>
    </location>
</feature>
<gene>
    <name evidence="2" type="ORF">C8E83_1205</name>
</gene>
<feature type="transmembrane region" description="Helical" evidence="1">
    <location>
        <begin position="333"/>
        <end position="358"/>
    </location>
</feature>
<dbReference type="Gene3D" id="1.25.40.10">
    <property type="entry name" value="Tetratricopeptide repeat domain"/>
    <property type="match status" value="1"/>
</dbReference>
<reference evidence="2 3" key="1">
    <citation type="submission" date="2018-10" db="EMBL/GenBank/DDBJ databases">
        <title>Sequencing the genomes of 1000 actinobacteria strains.</title>
        <authorList>
            <person name="Klenk H.-P."/>
        </authorList>
    </citation>
    <scope>NUCLEOTIDE SEQUENCE [LARGE SCALE GENOMIC DNA]</scope>
    <source>
        <strain evidence="2 3">DSM 17894</strain>
    </source>
</reference>
<feature type="transmembrane region" description="Helical" evidence="1">
    <location>
        <begin position="300"/>
        <end position="327"/>
    </location>
</feature>